<keyword evidence="10" id="KW-0503">Monooxygenase</keyword>
<dbReference type="AlphaFoldDB" id="M5G1A7"/>
<gene>
    <name evidence="12" type="ORF">DACRYDRAFT_114452</name>
</gene>
<evidence type="ECO:0000256" key="6">
    <source>
        <dbReference type="ARBA" id="ARBA00022723"/>
    </source>
</evidence>
<accession>M5G1A7</accession>
<dbReference type="GO" id="GO:0016020">
    <property type="term" value="C:membrane"/>
    <property type="evidence" value="ECO:0007669"/>
    <property type="project" value="UniProtKB-SubCell"/>
</dbReference>
<dbReference type="EMBL" id="JH795858">
    <property type="protein sequence ID" value="EJU04021.1"/>
    <property type="molecule type" value="Genomic_DNA"/>
</dbReference>
<evidence type="ECO:0000256" key="1">
    <source>
        <dbReference type="ARBA" id="ARBA00001971"/>
    </source>
</evidence>
<comment type="subcellular location">
    <subcellularLocation>
        <location evidence="2">Membrane</location>
    </subcellularLocation>
</comment>
<evidence type="ECO:0000256" key="2">
    <source>
        <dbReference type="ARBA" id="ARBA00004370"/>
    </source>
</evidence>
<proteinExistence type="inferred from homology"/>
<dbReference type="InterPro" id="IPR001128">
    <property type="entry name" value="Cyt_P450"/>
</dbReference>
<dbReference type="Gene3D" id="1.10.630.10">
    <property type="entry name" value="Cytochrome P450"/>
    <property type="match status" value="1"/>
</dbReference>
<dbReference type="PANTHER" id="PTHR46300:SF2">
    <property type="entry name" value="CYTOCHROME P450 MONOOXYGENASE ALNH-RELATED"/>
    <property type="match status" value="1"/>
</dbReference>
<evidence type="ECO:0000313" key="12">
    <source>
        <dbReference type="EMBL" id="EJU04021.1"/>
    </source>
</evidence>
<dbReference type="STRING" id="1858805.M5G1A7"/>
<dbReference type="InterPro" id="IPR050364">
    <property type="entry name" value="Cytochrome_P450_fung"/>
</dbReference>
<dbReference type="RefSeq" id="XP_040630915.1">
    <property type="nucleotide sequence ID" value="XM_040769823.1"/>
</dbReference>
<sequence length="318" mass="35645">MDKYALVLGAVLALCVLYARLNSKFSRLPPGPPGLPFIGNLLQVPSKLPFLKFAHWVNKYGPTYSLNVLGQPWVVISDVDTAADILDRMSNDTGERPRLIKAGEFLEHGRNLAIMPKNDLWRVMRKVTHESLNSRTFLSRVSIQEEEAALLVQGLLLHPEISMETHVHRTTSSLSMRSLYGMPLIPITGPNPSHSLEEIASILFDALVPGRSAVDIFPPLKYVIERSQWLRGPADRIYKKSTEEFINLLENTPVDGDRFLSSALREKQAVHGMCLEDSAWLAGMLYLGAQDTTAIAIRWLIMAVTFYPEVVKKAQNRT</sequence>
<reference evidence="12 13" key="1">
    <citation type="journal article" date="2012" name="Science">
        <title>The Paleozoic origin of enzymatic lignin decomposition reconstructed from 31 fungal genomes.</title>
        <authorList>
            <person name="Floudas D."/>
            <person name="Binder M."/>
            <person name="Riley R."/>
            <person name="Barry K."/>
            <person name="Blanchette R.A."/>
            <person name="Henrissat B."/>
            <person name="Martinez A.T."/>
            <person name="Otillar R."/>
            <person name="Spatafora J.W."/>
            <person name="Yadav J.S."/>
            <person name="Aerts A."/>
            <person name="Benoit I."/>
            <person name="Boyd A."/>
            <person name="Carlson A."/>
            <person name="Copeland A."/>
            <person name="Coutinho P.M."/>
            <person name="de Vries R.P."/>
            <person name="Ferreira P."/>
            <person name="Findley K."/>
            <person name="Foster B."/>
            <person name="Gaskell J."/>
            <person name="Glotzer D."/>
            <person name="Gorecki P."/>
            <person name="Heitman J."/>
            <person name="Hesse C."/>
            <person name="Hori C."/>
            <person name="Igarashi K."/>
            <person name="Jurgens J.A."/>
            <person name="Kallen N."/>
            <person name="Kersten P."/>
            <person name="Kohler A."/>
            <person name="Kuees U."/>
            <person name="Kumar T.K.A."/>
            <person name="Kuo A."/>
            <person name="LaButti K."/>
            <person name="Larrondo L.F."/>
            <person name="Lindquist E."/>
            <person name="Ling A."/>
            <person name="Lombard V."/>
            <person name="Lucas S."/>
            <person name="Lundell T."/>
            <person name="Martin R."/>
            <person name="McLaughlin D.J."/>
            <person name="Morgenstern I."/>
            <person name="Morin E."/>
            <person name="Murat C."/>
            <person name="Nagy L.G."/>
            <person name="Nolan M."/>
            <person name="Ohm R.A."/>
            <person name="Patyshakuliyeva A."/>
            <person name="Rokas A."/>
            <person name="Ruiz-Duenas F.J."/>
            <person name="Sabat G."/>
            <person name="Salamov A."/>
            <person name="Samejima M."/>
            <person name="Schmutz J."/>
            <person name="Slot J.C."/>
            <person name="St John F."/>
            <person name="Stenlid J."/>
            <person name="Sun H."/>
            <person name="Sun S."/>
            <person name="Syed K."/>
            <person name="Tsang A."/>
            <person name="Wiebenga A."/>
            <person name="Young D."/>
            <person name="Pisabarro A."/>
            <person name="Eastwood D.C."/>
            <person name="Martin F."/>
            <person name="Cullen D."/>
            <person name="Grigoriev I.V."/>
            <person name="Hibbett D.S."/>
        </authorList>
    </citation>
    <scope>NUCLEOTIDE SEQUENCE [LARGE SCALE GENOMIC DNA]</scope>
    <source>
        <strain evidence="12 13">DJM-731 SS1</strain>
    </source>
</reference>
<comment type="cofactor">
    <cofactor evidence="1">
        <name>heme</name>
        <dbReference type="ChEBI" id="CHEBI:30413"/>
    </cofactor>
</comment>
<dbReference type="HOGENOM" id="CLU_001570_2_2_1"/>
<protein>
    <submittedName>
        <fullName evidence="12">Cytochrome P450</fullName>
    </submittedName>
</protein>
<evidence type="ECO:0000256" key="10">
    <source>
        <dbReference type="ARBA" id="ARBA00023033"/>
    </source>
</evidence>
<dbReference type="GO" id="GO:0004497">
    <property type="term" value="F:monooxygenase activity"/>
    <property type="evidence" value="ECO:0007669"/>
    <property type="project" value="UniProtKB-KW"/>
</dbReference>
<evidence type="ECO:0000256" key="9">
    <source>
        <dbReference type="ARBA" id="ARBA00023004"/>
    </source>
</evidence>
<keyword evidence="9" id="KW-0408">Iron</keyword>
<name>M5G1A7_DACPD</name>
<dbReference type="Proteomes" id="UP000030653">
    <property type="component" value="Unassembled WGS sequence"/>
</dbReference>
<evidence type="ECO:0000256" key="3">
    <source>
        <dbReference type="ARBA" id="ARBA00010617"/>
    </source>
</evidence>
<keyword evidence="6" id="KW-0479">Metal-binding</keyword>
<keyword evidence="5" id="KW-0812">Transmembrane</keyword>
<keyword evidence="8" id="KW-0560">Oxidoreductase</keyword>
<dbReference type="GO" id="GO:0005506">
    <property type="term" value="F:iron ion binding"/>
    <property type="evidence" value="ECO:0007669"/>
    <property type="project" value="InterPro"/>
</dbReference>
<dbReference type="OMA" id="ISMETHV"/>
<evidence type="ECO:0000256" key="7">
    <source>
        <dbReference type="ARBA" id="ARBA00022989"/>
    </source>
</evidence>
<dbReference type="GO" id="GO:0016705">
    <property type="term" value="F:oxidoreductase activity, acting on paired donors, with incorporation or reduction of molecular oxygen"/>
    <property type="evidence" value="ECO:0007669"/>
    <property type="project" value="InterPro"/>
</dbReference>
<dbReference type="PANTHER" id="PTHR46300">
    <property type="entry name" value="P450, PUTATIVE (EUROFUNG)-RELATED-RELATED"/>
    <property type="match status" value="1"/>
</dbReference>
<evidence type="ECO:0000256" key="11">
    <source>
        <dbReference type="ARBA" id="ARBA00023136"/>
    </source>
</evidence>
<dbReference type="OrthoDB" id="2789670at2759"/>
<comment type="similarity">
    <text evidence="3">Belongs to the cytochrome P450 family.</text>
</comment>
<dbReference type="GeneID" id="63684885"/>
<dbReference type="GO" id="GO:0020037">
    <property type="term" value="F:heme binding"/>
    <property type="evidence" value="ECO:0007669"/>
    <property type="project" value="InterPro"/>
</dbReference>
<keyword evidence="11" id="KW-0472">Membrane</keyword>
<evidence type="ECO:0000313" key="13">
    <source>
        <dbReference type="Proteomes" id="UP000030653"/>
    </source>
</evidence>
<dbReference type="InterPro" id="IPR036396">
    <property type="entry name" value="Cyt_P450_sf"/>
</dbReference>
<evidence type="ECO:0000256" key="8">
    <source>
        <dbReference type="ARBA" id="ARBA00023002"/>
    </source>
</evidence>
<dbReference type="SUPFAM" id="SSF48264">
    <property type="entry name" value="Cytochrome P450"/>
    <property type="match status" value="1"/>
</dbReference>
<evidence type="ECO:0000256" key="4">
    <source>
        <dbReference type="ARBA" id="ARBA00022617"/>
    </source>
</evidence>
<keyword evidence="13" id="KW-1185">Reference proteome</keyword>
<keyword evidence="7" id="KW-1133">Transmembrane helix</keyword>
<organism evidence="12 13">
    <name type="scientific">Dacryopinax primogenitus (strain DJM 731)</name>
    <name type="common">Brown rot fungus</name>
    <dbReference type="NCBI Taxonomy" id="1858805"/>
    <lineage>
        <taxon>Eukaryota</taxon>
        <taxon>Fungi</taxon>
        <taxon>Dikarya</taxon>
        <taxon>Basidiomycota</taxon>
        <taxon>Agaricomycotina</taxon>
        <taxon>Dacrymycetes</taxon>
        <taxon>Dacrymycetales</taxon>
        <taxon>Dacrymycetaceae</taxon>
        <taxon>Dacryopinax</taxon>
    </lineage>
</organism>
<keyword evidence="4" id="KW-0349">Heme</keyword>
<evidence type="ECO:0000256" key="5">
    <source>
        <dbReference type="ARBA" id="ARBA00022692"/>
    </source>
</evidence>
<dbReference type="Pfam" id="PF00067">
    <property type="entry name" value="p450"/>
    <property type="match status" value="1"/>
</dbReference>